<proteinExistence type="predicted"/>
<dbReference type="AlphaFoldDB" id="A0A5B8MCW6"/>
<feature type="compositionally biased region" description="Acidic residues" evidence="1">
    <location>
        <begin position="415"/>
        <end position="465"/>
    </location>
</feature>
<feature type="region of interest" description="Disordered" evidence="1">
    <location>
        <begin position="414"/>
        <end position="483"/>
    </location>
</feature>
<accession>A0A5B8MCW6</accession>
<feature type="region of interest" description="Disordered" evidence="1">
    <location>
        <begin position="65"/>
        <end position="144"/>
    </location>
</feature>
<protein>
    <submittedName>
        <fullName evidence="3">DUF382 domain-containing protein</fullName>
    </submittedName>
</protein>
<evidence type="ECO:0000313" key="4">
    <source>
        <dbReference type="Proteomes" id="UP000316726"/>
    </source>
</evidence>
<dbReference type="InterPro" id="IPR052584">
    <property type="entry name" value="U2_snRNP_Complex_Component"/>
</dbReference>
<dbReference type="Pfam" id="PF04046">
    <property type="entry name" value="PSP"/>
    <property type="match status" value="1"/>
</dbReference>
<evidence type="ECO:0000259" key="2">
    <source>
        <dbReference type="SMART" id="SM00581"/>
    </source>
</evidence>
<dbReference type="EMBL" id="CP031034">
    <property type="protein sequence ID" value="QDZ18279.1"/>
    <property type="molecule type" value="Genomic_DNA"/>
</dbReference>
<dbReference type="STRING" id="1764295.A0A5B8MCW6"/>
<dbReference type="SMART" id="SM00581">
    <property type="entry name" value="PSP"/>
    <property type="match status" value="1"/>
</dbReference>
<feature type="compositionally biased region" description="Basic residues" evidence="1">
    <location>
        <begin position="129"/>
        <end position="139"/>
    </location>
</feature>
<gene>
    <name evidence="3" type="ORF">A3770_01p07970</name>
</gene>
<dbReference type="InterPro" id="IPR007180">
    <property type="entry name" value="DUF382"/>
</dbReference>
<keyword evidence="4" id="KW-1185">Reference proteome</keyword>
<dbReference type="InterPro" id="IPR006568">
    <property type="entry name" value="PSP_pro-rich"/>
</dbReference>
<feature type="region of interest" description="Disordered" evidence="1">
    <location>
        <begin position="518"/>
        <end position="545"/>
    </location>
</feature>
<dbReference type="Proteomes" id="UP000316726">
    <property type="component" value="Chromosome 1"/>
</dbReference>
<feature type="compositionally biased region" description="Acidic residues" evidence="1">
    <location>
        <begin position="102"/>
        <end position="117"/>
    </location>
</feature>
<dbReference type="PANTHER" id="PTHR12785">
    <property type="entry name" value="SPLICING FACTOR 3B"/>
    <property type="match status" value="1"/>
</dbReference>
<dbReference type="OrthoDB" id="10260794at2759"/>
<sequence>MARRRTAEKRRARKERKRVSALALRLKRASASSALARARDGEDVEVVYEAEQVLPGTDEAFREVWERFYGGEEEEAAAEDNGDGDVKEPTYSSPAAPSHADDDGDDDDVDDDDDDDDDHQHNNNNKNNIKNKKKKKKKFPLSQLKQVCPRPEVVEGWDADAKDPELLVLLKSCRNTVPVPSHWSHKRHYLQGKRGIEKPPFRLPAFISATGIEGMRQTGGFQEDSEETKLKTQGRERMNPKMGKIEIDYQVLHDAFFKHQTKPKLSEFGEVYYEGKEYEAELKEKRPGMPLSREVRVALGMARAPQGLGGMAEAAGGPEEGVVPPPWLINMQRYGPPPSYPHLVIPGLNAPIPRGASFGYHPGGWGKPPVDEFGNPLYGDVFGTRSGGRFRGRGGALEKDGDVSTSVDFAWGAMESEEESESEYEEVENPEDLEDDDDDDVVVGMEEDDMVTGDDQAAQEEDLEEDPAKPPEAINLRKDDGKSEELYTVLEEAKKSVGEGELMGSDKVYVVGGKVGLTGAAAEKNPQQQQDKEKKKKKKEKEFKF</sequence>
<dbReference type="GO" id="GO:0005634">
    <property type="term" value="C:nucleus"/>
    <property type="evidence" value="ECO:0007669"/>
    <property type="project" value="InterPro"/>
</dbReference>
<dbReference type="PANTHER" id="PTHR12785:SF6">
    <property type="entry name" value="SPLICING FACTOR 3B SUBUNIT 2"/>
    <property type="match status" value="1"/>
</dbReference>
<evidence type="ECO:0000313" key="3">
    <source>
        <dbReference type="EMBL" id="QDZ18279.1"/>
    </source>
</evidence>
<dbReference type="Pfam" id="PF04037">
    <property type="entry name" value="DUF382"/>
    <property type="match status" value="1"/>
</dbReference>
<feature type="compositionally biased region" description="Acidic residues" evidence="1">
    <location>
        <begin position="71"/>
        <end position="83"/>
    </location>
</feature>
<reference evidence="3 4" key="1">
    <citation type="submission" date="2018-07" db="EMBL/GenBank/DDBJ databases">
        <title>The complete nuclear genome of the prasinophyte Chloropicon primus (CCMP1205).</title>
        <authorList>
            <person name="Pombert J.-F."/>
            <person name="Otis C."/>
            <person name="Turmel M."/>
            <person name="Lemieux C."/>
        </authorList>
    </citation>
    <scope>NUCLEOTIDE SEQUENCE [LARGE SCALE GENOMIC DNA]</scope>
    <source>
        <strain evidence="3 4">CCMP1205</strain>
    </source>
</reference>
<organism evidence="3 4">
    <name type="scientific">Chloropicon primus</name>
    <dbReference type="NCBI Taxonomy" id="1764295"/>
    <lineage>
        <taxon>Eukaryota</taxon>
        <taxon>Viridiplantae</taxon>
        <taxon>Chlorophyta</taxon>
        <taxon>Chloropicophyceae</taxon>
        <taxon>Chloropicales</taxon>
        <taxon>Chloropicaceae</taxon>
        <taxon>Chloropicon</taxon>
    </lineage>
</organism>
<evidence type="ECO:0000256" key="1">
    <source>
        <dbReference type="SAM" id="MobiDB-lite"/>
    </source>
</evidence>
<feature type="domain" description="PSP proline-rich" evidence="2">
    <location>
        <begin position="282"/>
        <end position="354"/>
    </location>
</feature>
<name>A0A5B8MCW6_9CHLO</name>